<evidence type="ECO:0000256" key="8">
    <source>
        <dbReference type="ARBA" id="ARBA00023054"/>
    </source>
</evidence>
<dbReference type="GO" id="GO:0005759">
    <property type="term" value="C:mitochondrial matrix"/>
    <property type="evidence" value="ECO:0007669"/>
    <property type="project" value="UniProtKB-SubCell"/>
</dbReference>
<keyword evidence="6" id="KW-0963">Cytoplasm</keyword>
<dbReference type="OrthoDB" id="6047381at2759"/>
<feature type="non-terminal residue" evidence="16">
    <location>
        <position position="307"/>
    </location>
</feature>
<comment type="similarity">
    <text evidence="4">Belongs to the MIEAP family.</text>
</comment>
<evidence type="ECO:0000256" key="4">
    <source>
        <dbReference type="ARBA" id="ARBA00008233"/>
    </source>
</evidence>
<feature type="coiled-coil region" evidence="13">
    <location>
        <begin position="84"/>
        <end position="118"/>
    </location>
</feature>
<protein>
    <recommendedName>
        <fullName evidence="5">Mitochondria-eating protein</fullName>
    </recommendedName>
    <alternativeName>
        <fullName evidence="12">Spermatogenesis-associated protein 18</fullName>
    </alternativeName>
</protein>
<dbReference type="GO" id="GO:0005741">
    <property type="term" value="C:mitochondrial outer membrane"/>
    <property type="evidence" value="ECO:0007669"/>
    <property type="project" value="UniProtKB-SubCell"/>
</dbReference>
<dbReference type="GO" id="GO:0035694">
    <property type="term" value="P:mitochondrial protein catabolic process"/>
    <property type="evidence" value="ECO:0007669"/>
    <property type="project" value="InterPro"/>
</dbReference>
<evidence type="ECO:0000256" key="6">
    <source>
        <dbReference type="ARBA" id="ARBA00022490"/>
    </source>
</evidence>
<dbReference type="EMBL" id="VUJU01000125">
    <property type="protein sequence ID" value="KAF0772858.1"/>
    <property type="molecule type" value="Genomic_DNA"/>
</dbReference>
<gene>
    <name evidence="16" type="ORF">FWK35_00013945</name>
</gene>
<keyword evidence="17" id="KW-1185">Reference proteome</keyword>
<evidence type="ECO:0000256" key="12">
    <source>
        <dbReference type="ARBA" id="ARBA00032687"/>
    </source>
</evidence>
<evidence type="ECO:0000259" key="15">
    <source>
        <dbReference type="Pfam" id="PF16026"/>
    </source>
</evidence>
<proteinExistence type="inferred from homology"/>
<sequence>MYCILAYELHVGLRSSSNHSTRTRLVMSTGSSSASPPDGGESSTTATPNWEWSTEKSMNTLTCCRKCGPQTALQLQTVNDDREKLALQTELEATKAELERTKAKLESLNKAAKQAQSSKCYGNLYSQARVEALEKLDVLPQLADATELKSKILFSVVVLAFRSTQAMLNQKKEQVKRLLFYPTPSGSAHVELEASICSYLRRTVDTFDLTQCIEEVSSQLWATLYDYPCLKTCAGLHQYICDAVRLAWALTPSFVLEYEQRSFKRDLHVRYHSSDLESNQVRTYLWPALLEGQGGPCVHKAVKTFIV</sequence>
<evidence type="ECO:0000256" key="2">
    <source>
        <dbReference type="ARBA" id="ARBA00004305"/>
    </source>
</evidence>
<dbReference type="Pfam" id="PF16026">
    <property type="entry name" value="MIEAP"/>
    <property type="match status" value="1"/>
</dbReference>
<evidence type="ECO:0000256" key="10">
    <source>
        <dbReference type="ARBA" id="ARBA00023128"/>
    </source>
</evidence>
<evidence type="ECO:0000313" key="17">
    <source>
        <dbReference type="Proteomes" id="UP000478052"/>
    </source>
</evidence>
<comment type="caution">
    <text evidence="16">The sequence shown here is derived from an EMBL/GenBank/DDBJ whole genome shotgun (WGS) entry which is preliminary data.</text>
</comment>
<reference evidence="16 17" key="1">
    <citation type="submission" date="2019-08" db="EMBL/GenBank/DDBJ databases">
        <title>Whole genome of Aphis craccivora.</title>
        <authorList>
            <person name="Voronova N.V."/>
            <person name="Shulinski R.S."/>
            <person name="Bandarenka Y.V."/>
            <person name="Zhorov D.G."/>
            <person name="Warner D."/>
        </authorList>
    </citation>
    <scope>NUCLEOTIDE SEQUENCE [LARGE SCALE GENOMIC DNA]</scope>
    <source>
        <strain evidence="16">180601</strain>
        <tissue evidence="16">Whole Body</tissue>
    </source>
</reference>
<dbReference type="GO" id="GO:0035695">
    <property type="term" value="P:mitophagy by internal vacuole formation"/>
    <property type="evidence" value="ECO:0007669"/>
    <property type="project" value="TreeGrafter"/>
</dbReference>
<evidence type="ECO:0000256" key="11">
    <source>
        <dbReference type="ARBA" id="ARBA00023136"/>
    </source>
</evidence>
<dbReference type="Proteomes" id="UP000478052">
    <property type="component" value="Unassembled WGS sequence"/>
</dbReference>
<dbReference type="GO" id="GO:0008289">
    <property type="term" value="F:lipid binding"/>
    <property type="evidence" value="ECO:0007669"/>
    <property type="project" value="UniProtKB-KW"/>
</dbReference>
<dbReference type="AlphaFoldDB" id="A0A6G0ZNN4"/>
<evidence type="ECO:0000256" key="13">
    <source>
        <dbReference type="SAM" id="Coils"/>
    </source>
</evidence>
<keyword evidence="9" id="KW-0446">Lipid-binding</keyword>
<accession>A0A6G0ZNN4</accession>
<evidence type="ECO:0000313" key="16">
    <source>
        <dbReference type="EMBL" id="KAF0772858.1"/>
    </source>
</evidence>
<keyword evidence="7" id="KW-1000">Mitochondrion outer membrane</keyword>
<dbReference type="InterPro" id="IPR031981">
    <property type="entry name" value="MIEAP_C"/>
</dbReference>
<evidence type="ECO:0000256" key="1">
    <source>
        <dbReference type="ARBA" id="ARBA00004294"/>
    </source>
</evidence>
<evidence type="ECO:0000256" key="3">
    <source>
        <dbReference type="ARBA" id="ARBA00004496"/>
    </source>
</evidence>
<comment type="subcellular location">
    <subcellularLocation>
        <location evidence="3">Cytoplasm</location>
    </subcellularLocation>
    <subcellularLocation>
        <location evidence="2">Mitochondrion matrix</location>
    </subcellularLocation>
    <subcellularLocation>
        <location evidence="1">Mitochondrion outer membrane</location>
    </subcellularLocation>
</comment>
<keyword evidence="11" id="KW-0472">Membrane</keyword>
<name>A0A6G0ZNN4_APHCR</name>
<keyword evidence="8 13" id="KW-0175">Coiled coil</keyword>
<dbReference type="PANTHER" id="PTHR21771:SF1">
    <property type="entry name" value="MITOCHONDRIA-EATING PROTEIN"/>
    <property type="match status" value="1"/>
</dbReference>
<feature type="region of interest" description="Disordered" evidence="14">
    <location>
        <begin position="18"/>
        <end position="49"/>
    </location>
</feature>
<dbReference type="InterPro" id="IPR026169">
    <property type="entry name" value="MIEAP"/>
</dbReference>
<feature type="compositionally biased region" description="Polar residues" evidence="14">
    <location>
        <begin position="26"/>
        <end position="49"/>
    </location>
</feature>
<evidence type="ECO:0000256" key="9">
    <source>
        <dbReference type="ARBA" id="ARBA00023121"/>
    </source>
</evidence>
<keyword evidence="10" id="KW-0496">Mitochondrion</keyword>
<evidence type="ECO:0000256" key="14">
    <source>
        <dbReference type="SAM" id="MobiDB-lite"/>
    </source>
</evidence>
<dbReference type="PANTHER" id="PTHR21771">
    <property type="entry name" value="MITOCHONDRIA-EATING PROTEIN-RELATED"/>
    <property type="match status" value="1"/>
</dbReference>
<organism evidence="16 17">
    <name type="scientific">Aphis craccivora</name>
    <name type="common">Cowpea aphid</name>
    <dbReference type="NCBI Taxonomy" id="307492"/>
    <lineage>
        <taxon>Eukaryota</taxon>
        <taxon>Metazoa</taxon>
        <taxon>Ecdysozoa</taxon>
        <taxon>Arthropoda</taxon>
        <taxon>Hexapoda</taxon>
        <taxon>Insecta</taxon>
        <taxon>Pterygota</taxon>
        <taxon>Neoptera</taxon>
        <taxon>Paraneoptera</taxon>
        <taxon>Hemiptera</taxon>
        <taxon>Sternorrhyncha</taxon>
        <taxon>Aphidomorpha</taxon>
        <taxon>Aphidoidea</taxon>
        <taxon>Aphididae</taxon>
        <taxon>Aphidini</taxon>
        <taxon>Aphis</taxon>
        <taxon>Aphis</taxon>
    </lineage>
</organism>
<feature type="domain" description="Mitochondria-eating protein C-terminal" evidence="15">
    <location>
        <begin position="115"/>
        <end position="302"/>
    </location>
</feature>
<evidence type="ECO:0000256" key="5">
    <source>
        <dbReference type="ARBA" id="ARBA00019863"/>
    </source>
</evidence>
<evidence type="ECO:0000256" key="7">
    <source>
        <dbReference type="ARBA" id="ARBA00022787"/>
    </source>
</evidence>